<dbReference type="EMBL" id="PSQE01000007">
    <property type="protein sequence ID" value="RHN49188.1"/>
    <property type="molecule type" value="Genomic_DNA"/>
</dbReference>
<dbReference type="GO" id="GO:0005737">
    <property type="term" value="C:cytoplasm"/>
    <property type="evidence" value="ECO:0000318"/>
    <property type="project" value="GO_Central"/>
</dbReference>
<dbReference type="GO" id="GO:0003676">
    <property type="term" value="F:nucleic acid binding"/>
    <property type="evidence" value="ECO:0007669"/>
    <property type="project" value="InterPro"/>
</dbReference>
<dbReference type="SMART" id="SM00479">
    <property type="entry name" value="EXOIII"/>
    <property type="match status" value="1"/>
</dbReference>
<evidence type="ECO:0000313" key="12">
    <source>
        <dbReference type="EnsemblPlants" id="AES82389"/>
    </source>
</evidence>
<dbReference type="GO" id="GO:0006308">
    <property type="term" value="P:DNA catabolic process"/>
    <property type="evidence" value="ECO:0000318"/>
    <property type="project" value="GO_Central"/>
</dbReference>
<evidence type="ECO:0000256" key="8">
    <source>
        <dbReference type="SAM" id="MobiDB-lite"/>
    </source>
</evidence>
<reference evidence="12" key="3">
    <citation type="submission" date="2015-04" db="UniProtKB">
        <authorList>
            <consortium name="EnsemblPlants"/>
        </authorList>
    </citation>
    <scope>IDENTIFICATION</scope>
    <source>
        <strain evidence="12">cv. Jemalong A17</strain>
    </source>
</reference>
<keyword evidence="2" id="KW-0540">Nuclease</keyword>
<dbReference type="Gene3D" id="3.30.420.10">
    <property type="entry name" value="Ribonuclease H-like superfamily/Ribonuclease H"/>
    <property type="match status" value="1"/>
</dbReference>
<sequence length="332" mass="37545">MKTGSMIFSFLQVPRCRLHSLANNCGQTFHSFSNICENNSSVRLLGSRIYGLQGGHRKKWTRRPITTNTEGSAGTKSRSTKQEILSETISTSSTVNVKKTQLGQFPEIQYCDIHQEIAQNKDLSSLVTVIVFDIETTGFSRENERIIEIALRDLQGGPNSTFQTFVNPQRSVYNSHIHGITTQMVSRPGVPRMEDLVPILFHYVKSREKPRGYVLWVGHNARVFDVPFIINEFRRCSTQIPPNWLFVDTLPLARQLMKSEGTKLPSVSLDSLRKFYEIKVDGPAHRAMEDVNTLSLILPKLTCDLKLTLSGLVEKSFTEADIINSKKKKNSN</sequence>
<evidence type="ECO:0000256" key="3">
    <source>
        <dbReference type="ARBA" id="ARBA00022723"/>
    </source>
</evidence>
<evidence type="ECO:0000256" key="2">
    <source>
        <dbReference type="ARBA" id="ARBA00022722"/>
    </source>
</evidence>
<evidence type="ECO:0000256" key="6">
    <source>
        <dbReference type="ARBA" id="ARBA00022842"/>
    </source>
</evidence>
<dbReference type="FunFam" id="3.30.420.10:FF:000081">
    <property type="entry name" value="Exonuclease DPD1 chloroplastic/mitochondrial"/>
    <property type="match status" value="1"/>
</dbReference>
<evidence type="ECO:0000313" key="13">
    <source>
        <dbReference type="Proteomes" id="UP000002051"/>
    </source>
</evidence>
<dbReference type="GO" id="GO:0003887">
    <property type="term" value="F:DNA-directed DNA polymerase activity"/>
    <property type="evidence" value="ECO:0007669"/>
    <property type="project" value="UniProtKB-KW"/>
</dbReference>
<dbReference type="GO" id="GO:0008296">
    <property type="term" value="F:3'-5'-DNA exonuclease activity"/>
    <property type="evidence" value="ECO:0000318"/>
    <property type="project" value="GO_Central"/>
</dbReference>
<dbReference type="InterPro" id="IPR013520">
    <property type="entry name" value="Ribonucl_H"/>
</dbReference>
<dbReference type="PaxDb" id="3880-AES82389"/>
<dbReference type="GO" id="GO:0046872">
    <property type="term" value="F:metal ion binding"/>
    <property type="evidence" value="ECO:0007669"/>
    <property type="project" value="UniProtKB-KW"/>
</dbReference>
<keyword evidence="6" id="KW-0460">Magnesium</keyword>
<dbReference type="InterPro" id="IPR012337">
    <property type="entry name" value="RNaseH-like_sf"/>
</dbReference>
<dbReference type="EnsemblPlants" id="AES82389">
    <property type="protein sequence ID" value="AES82389"/>
    <property type="gene ID" value="MTR_7g112320"/>
</dbReference>
<reference evidence="11" key="4">
    <citation type="journal article" date="2018" name="Nat. Plants">
        <title>Whole-genome landscape of Medicago truncatula symbiotic genes.</title>
        <authorList>
            <person name="Pecrix Y."/>
            <person name="Gamas P."/>
            <person name="Carrere S."/>
        </authorList>
    </citation>
    <scope>NUCLEOTIDE SEQUENCE</scope>
    <source>
        <tissue evidence="11">Leaves</tissue>
    </source>
</reference>
<feature type="domain" description="Exonuclease" evidence="9">
    <location>
        <begin position="128"/>
        <end position="307"/>
    </location>
</feature>
<dbReference type="OMA" id="HGITTQM"/>
<keyword evidence="11" id="KW-0548">Nucleotidyltransferase</keyword>
<keyword evidence="11" id="KW-0808">Transferase</keyword>
<evidence type="ECO:0000313" key="10">
    <source>
        <dbReference type="EMBL" id="AES82389.1"/>
    </source>
</evidence>
<protein>
    <submittedName>
        <fullName evidence="10">DNA polymerase III, epsilon subunit-like protein</fullName>
    </submittedName>
    <submittedName>
        <fullName evidence="11">Putative DNA-directed DNA polymerase</fullName>
        <ecNumber evidence="11">2.7.7.7</ecNumber>
    </submittedName>
</protein>
<dbReference type="InterPro" id="IPR036397">
    <property type="entry name" value="RNaseH_sf"/>
</dbReference>
<dbReference type="InterPro" id="IPR040393">
    <property type="entry name" value="TREX1/2"/>
</dbReference>
<accession>G7KWH7</accession>
<evidence type="ECO:0000256" key="4">
    <source>
        <dbReference type="ARBA" id="ARBA00022801"/>
    </source>
</evidence>
<organism evidence="10 13">
    <name type="scientific">Medicago truncatula</name>
    <name type="common">Barrel medic</name>
    <name type="synonym">Medicago tribuloides</name>
    <dbReference type="NCBI Taxonomy" id="3880"/>
    <lineage>
        <taxon>Eukaryota</taxon>
        <taxon>Viridiplantae</taxon>
        <taxon>Streptophyta</taxon>
        <taxon>Embryophyta</taxon>
        <taxon>Tracheophyta</taxon>
        <taxon>Spermatophyta</taxon>
        <taxon>Magnoliopsida</taxon>
        <taxon>eudicotyledons</taxon>
        <taxon>Gunneridae</taxon>
        <taxon>Pentapetalae</taxon>
        <taxon>rosids</taxon>
        <taxon>fabids</taxon>
        <taxon>Fabales</taxon>
        <taxon>Fabaceae</taxon>
        <taxon>Papilionoideae</taxon>
        <taxon>50 kb inversion clade</taxon>
        <taxon>NPAAA clade</taxon>
        <taxon>Hologalegina</taxon>
        <taxon>IRL clade</taxon>
        <taxon>Trifolieae</taxon>
        <taxon>Medicago</taxon>
    </lineage>
</organism>
<keyword evidence="4" id="KW-0378">Hydrolase</keyword>
<gene>
    <name evidence="10" type="ordered locus">MTR_7g112320</name>
    <name evidence="11" type="ORF">MtrunA17_Chr7g0271851</name>
</gene>
<dbReference type="eggNOG" id="KOG4793">
    <property type="taxonomic scope" value="Eukaryota"/>
</dbReference>
<dbReference type="PANTHER" id="PTHR13058">
    <property type="entry name" value="THREE PRIME REPAIR EXONUCLEASE 1, 2"/>
    <property type="match status" value="1"/>
</dbReference>
<evidence type="ECO:0000313" key="11">
    <source>
        <dbReference type="EMBL" id="RHN49188.1"/>
    </source>
</evidence>
<evidence type="ECO:0000256" key="7">
    <source>
        <dbReference type="ARBA" id="ARBA00025769"/>
    </source>
</evidence>
<comment type="similarity">
    <text evidence="7">Belongs to the exonuclease superfamily. TREX family.</text>
</comment>
<keyword evidence="11" id="KW-0239">DNA-directed DNA polymerase</keyword>
<dbReference type="PANTHER" id="PTHR13058:SF19">
    <property type="entry name" value="LD40940P"/>
    <property type="match status" value="1"/>
</dbReference>
<dbReference type="Pfam" id="PF00929">
    <property type="entry name" value="RNase_T"/>
    <property type="match status" value="1"/>
</dbReference>
<dbReference type="AlphaFoldDB" id="G7KWH7"/>
<dbReference type="EMBL" id="CM001223">
    <property type="protein sequence ID" value="AES82389.1"/>
    <property type="molecule type" value="Genomic_DNA"/>
</dbReference>
<comment type="cofactor">
    <cofactor evidence="1">
        <name>Mg(2+)</name>
        <dbReference type="ChEBI" id="CHEBI:18420"/>
    </cofactor>
</comment>
<reference evidence="10 13" key="2">
    <citation type="journal article" date="2014" name="BMC Genomics">
        <title>An improved genome release (version Mt4.0) for the model legume Medicago truncatula.</title>
        <authorList>
            <person name="Tang H."/>
            <person name="Krishnakumar V."/>
            <person name="Bidwell S."/>
            <person name="Rosen B."/>
            <person name="Chan A."/>
            <person name="Zhou S."/>
            <person name="Gentzbittel L."/>
            <person name="Childs K.L."/>
            <person name="Yandell M."/>
            <person name="Gundlach H."/>
            <person name="Mayer K.F."/>
            <person name="Schwartz D.C."/>
            <person name="Town C.D."/>
        </authorList>
    </citation>
    <scope>GENOME REANNOTATION</scope>
    <source>
        <strain evidence="12 13">cv. Jemalong A17</strain>
    </source>
</reference>
<reference evidence="10 13" key="1">
    <citation type="journal article" date="2011" name="Nature">
        <title>The Medicago genome provides insight into the evolution of rhizobial symbioses.</title>
        <authorList>
            <person name="Young N.D."/>
            <person name="Debelle F."/>
            <person name="Oldroyd G.E."/>
            <person name="Geurts R."/>
            <person name="Cannon S.B."/>
            <person name="Udvardi M.K."/>
            <person name="Benedito V.A."/>
            <person name="Mayer K.F."/>
            <person name="Gouzy J."/>
            <person name="Schoof H."/>
            <person name="Van de Peer Y."/>
            <person name="Proost S."/>
            <person name="Cook D.R."/>
            <person name="Meyers B.C."/>
            <person name="Spannagl M."/>
            <person name="Cheung F."/>
            <person name="De Mita S."/>
            <person name="Krishnakumar V."/>
            <person name="Gundlach H."/>
            <person name="Zhou S."/>
            <person name="Mudge J."/>
            <person name="Bharti A.K."/>
            <person name="Murray J.D."/>
            <person name="Naoumkina M.A."/>
            <person name="Rosen B."/>
            <person name="Silverstein K.A."/>
            <person name="Tang H."/>
            <person name="Rombauts S."/>
            <person name="Zhao P.X."/>
            <person name="Zhou P."/>
            <person name="Barbe V."/>
            <person name="Bardou P."/>
            <person name="Bechner M."/>
            <person name="Bellec A."/>
            <person name="Berger A."/>
            <person name="Berges H."/>
            <person name="Bidwell S."/>
            <person name="Bisseling T."/>
            <person name="Choisne N."/>
            <person name="Couloux A."/>
            <person name="Denny R."/>
            <person name="Deshpande S."/>
            <person name="Dai X."/>
            <person name="Doyle J.J."/>
            <person name="Dudez A.M."/>
            <person name="Farmer A.D."/>
            <person name="Fouteau S."/>
            <person name="Franken C."/>
            <person name="Gibelin C."/>
            <person name="Gish J."/>
            <person name="Goldstein S."/>
            <person name="Gonzalez A.J."/>
            <person name="Green P.J."/>
            <person name="Hallab A."/>
            <person name="Hartog M."/>
            <person name="Hua A."/>
            <person name="Humphray S.J."/>
            <person name="Jeong D.H."/>
            <person name="Jing Y."/>
            <person name="Jocker A."/>
            <person name="Kenton S.M."/>
            <person name="Kim D.J."/>
            <person name="Klee K."/>
            <person name="Lai H."/>
            <person name="Lang C."/>
            <person name="Lin S."/>
            <person name="Macmil S.L."/>
            <person name="Magdelenat G."/>
            <person name="Matthews L."/>
            <person name="McCorrison J."/>
            <person name="Monaghan E.L."/>
            <person name="Mun J.H."/>
            <person name="Najar F.Z."/>
            <person name="Nicholson C."/>
            <person name="Noirot C."/>
            <person name="O'Bleness M."/>
            <person name="Paule C.R."/>
            <person name="Poulain J."/>
            <person name="Prion F."/>
            <person name="Qin B."/>
            <person name="Qu C."/>
            <person name="Retzel E.F."/>
            <person name="Riddle C."/>
            <person name="Sallet E."/>
            <person name="Samain S."/>
            <person name="Samson N."/>
            <person name="Sanders I."/>
            <person name="Saurat O."/>
            <person name="Scarpelli C."/>
            <person name="Schiex T."/>
            <person name="Segurens B."/>
            <person name="Severin A.J."/>
            <person name="Sherrier D.J."/>
            <person name="Shi R."/>
            <person name="Sims S."/>
            <person name="Singer S.R."/>
            <person name="Sinharoy S."/>
            <person name="Sterck L."/>
            <person name="Viollet A."/>
            <person name="Wang B.B."/>
            <person name="Wang K."/>
            <person name="Wang M."/>
            <person name="Wang X."/>
            <person name="Warfsmann J."/>
            <person name="Weissenbach J."/>
            <person name="White D.D."/>
            <person name="White J.D."/>
            <person name="Wiley G.B."/>
            <person name="Wincker P."/>
            <person name="Xing Y."/>
            <person name="Yang L."/>
            <person name="Yao Z."/>
            <person name="Ying F."/>
            <person name="Zhai J."/>
            <person name="Zhou L."/>
            <person name="Zuber A."/>
            <person name="Denarie J."/>
            <person name="Dixon R.A."/>
            <person name="May G.D."/>
            <person name="Schwartz D.C."/>
            <person name="Rogers J."/>
            <person name="Quetier F."/>
            <person name="Town C.D."/>
            <person name="Roe B.A."/>
        </authorList>
    </citation>
    <scope>NUCLEOTIDE SEQUENCE [LARGE SCALE GENOMIC DNA]</scope>
    <source>
        <strain evidence="10">A17</strain>
        <strain evidence="12 13">cv. Jemalong A17</strain>
    </source>
</reference>
<name>G7KWH7_MEDTR</name>
<dbReference type="HOGENOM" id="CLU_060445_0_0_1"/>
<dbReference type="STRING" id="3880.G7KWH7"/>
<feature type="compositionally biased region" description="Polar residues" evidence="8">
    <location>
        <begin position="64"/>
        <end position="77"/>
    </location>
</feature>
<dbReference type="Proteomes" id="UP000265566">
    <property type="component" value="Chromosome 7"/>
</dbReference>
<dbReference type="SUPFAM" id="SSF53098">
    <property type="entry name" value="Ribonuclease H-like"/>
    <property type="match status" value="1"/>
</dbReference>
<dbReference type="ExpressionAtlas" id="G7KWH7">
    <property type="expression patterns" value="differential"/>
</dbReference>
<dbReference type="EC" id="2.7.7.7" evidence="11"/>
<evidence type="ECO:0000256" key="5">
    <source>
        <dbReference type="ARBA" id="ARBA00022839"/>
    </source>
</evidence>
<feature type="region of interest" description="Disordered" evidence="8">
    <location>
        <begin position="60"/>
        <end position="83"/>
    </location>
</feature>
<keyword evidence="13" id="KW-1185">Reference proteome</keyword>
<evidence type="ECO:0000259" key="9">
    <source>
        <dbReference type="SMART" id="SM00479"/>
    </source>
</evidence>
<dbReference type="Gramene" id="rna43994">
    <property type="protein sequence ID" value="RHN49188.1"/>
    <property type="gene ID" value="gene43994"/>
</dbReference>
<dbReference type="CDD" id="cd06127">
    <property type="entry name" value="DEDDh"/>
    <property type="match status" value="1"/>
</dbReference>
<evidence type="ECO:0000256" key="1">
    <source>
        <dbReference type="ARBA" id="ARBA00001946"/>
    </source>
</evidence>
<dbReference type="Proteomes" id="UP000002051">
    <property type="component" value="Unassembled WGS sequence"/>
</dbReference>
<keyword evidence="3" id="KW-0479">Metal-binding</keyword>
<keyword evidence="5" id="KW-0269">Exonuclease</keyword>
<proteinExistence type="inferred from homology"/>